<dbReference type="OrthoDB" id="2512921at2759"/>
<evidence type="ECO:0000313" key="2">
    <source>
        <dbReference type="Proteomes" id="UP000324748"/>
    </source>
</evidence>
<proteinExistence type="predicted"/>
<evidence type="ECO:0000313" key="1">
    <source>
        <dbReference type="EMBL" id="KAA1114735.1"/>
    </source>
</evidence>
<dbReference type="EMBL" id="VSWC01000014">
    <property type="protein sequence ID" value="KAA1114735.1"/>
    <property type="molecule type" value="Genomic_DNA"/>
</dbReference>
<comment type="caution">
    <text evidence="1">The sequence shown here is derived from an EMBL/GenBank/DDBJ whole genome shotgun (WGS) entry which is preliminary data.</text>
</comment>
<accession>A0A5B0QP61</accession>
<sequence length="67" mass="7635">MVRQAAKTLDVNLNPSVQEFEGFAYVSNCKPQHSHSKKPNNEDLDPRSMAKLFLEYSFAVFECNSKP</sequence>
<protein>
    <submittedName>
        <fullName evidence="1">Uncharacterized protein</fullName>
    </submittedName>
</protein>
<name>A0A5B0QP61_PUCGR</name>
<organism evidence="1 2">
    <name type="scientific">Puccinia graminis f. sp. tritici</name>
    <dbReference type="NCBI Taxonomy" id="56615"/>
    <lineage>
        <taxon>Eukaryota</taxon>
        <taxon>Fungi</taxon>
        <taxon>Dikarya</taxon>
        <taxon>Basidiomycota</taxon>
        <taxon>Pucciniomycotina</taxon>
        <taxon>Pucciniomycetes</taxon>
        <taxon>Pucciniales</taxon>
        <taxon>Pucciniaceae</taxon>
        <taxon>Puccinia</taxon>
    </lineage>
</organism>
<reference evidence="1 2" key="1">
    <citation type="submission" date="2019-05" db="EMBL/GenBank/DDBJ databases">
        <title>Emergence of the Ug99 lineage of the wheat stem rust pathogen through somatic hybridization.</title>
        <authorList>
            <person name="Li F."/>
            <person name="Upadhyaya N.M."/>
            <person name="Sperschneider J."/>
            <person name="Matny O."/>
            <person name="Nguyen-Phuc H."/>
            <person name="Mago R."/>
            <person name="Raley C."/>
            <person name="Miller M.E."/>
            <person name="Silverstein K.A.T."/>
            <person name="Henningsen E."/>
            <person name="Hirsch C.D."/>
            <person name="Visser B."/>
            <person name="Pretorius Z.A."/>
            <person name="Steffenson B.J."/>
            <person name="Schwessinger B."/>
            <person name="Dodds P.N."/>
            <person name="Figueroa M."/>
        </authorList>
    </citation>
    <scope>NUCLEOTIDE SEQUENCE [LARGE SCALE GENOMIC DNA]</scope>
    <source>
        <strain evidence="1">21-0</strain>
    </source>
</reference>
<gene>
    <name evidence="1" type="ORF">PGT21_020747</name>
</gene>
<dbReference type="AlphaFoldDB" id="A0A5B0QP61"/>
<dbReference type="Proteomes" id="UP000324748">
    <property type="component" value="Unassembled WGS sequence"/>
</dbReference>
<keyword evidence="2" id="KW-1185">Reference proteome</keyword>